<dbReference type="GO" id="GO:0005737">
    <property type="term" value="C:cytoplasm"/>
    <property type="evidence" value="ECO:0007669"/>
    <property type="project" value="TreeGrafter"/>
</dbReference>
<dbReference type="InterPro" id="IPR036291">
    <property type="entry name" value="NAD(P)-bd_dom_sf"/>
</dbReference>
<dbReference type="InParanoid" id="A0A2S8SPG4"/>
<protein>
    <submittedName>
        <fullName evidence="2">Nucleoside-diphosphate-sugar epimerase</fullName>
    </submittedName>
</protein>
<dbReference type="GO" id="GO:0004029">
    <property type="term" value="F:aldehyde dehydrogenase (NAD+) activity"/>
    <property type="evidence" value="ECO:0007669"/>
    <property type="project" value="TreeGrafter"/>
</dbReference>
<dbReference type="EMBL" id="NIGF01000025">
    <property type="protein sequence ID" value="PQV62681.1"/>
    <property type="molecule type" value="Genomic_DNA"/>
</dbReference>
<proteinExistence type="predicted"/>
<dbReference type="AlphaFoldDB" id="A0A2S8SPG4"/>
<dbReference type="Pfam" id="PF01370">
    <property type="entry name" value="Epimerase"/>
    <property type="match status" value="1"/>
</dbReference>
<keyword evidence="3" id="KW-1185">Reference proteome</keyword>
<accession>A0A2S8SPG4</accession>
<dbReference type="RefSeq" id="WP_106381193.1">
    <property type="nucleotide sequence ID" value="NZ_NIGF01000025.1"/>
</dbReference>
<evidence type="ECO:0000313" key="3">
    <source>
        <dbReference type="Proteomes" id="UP000237684"/>
    </source>
</evidence>
<sequence length="297" mass="31078">MRIFLTGATGFIGSAIVQELLTAGHQVLGLARSDDKAQALTRLGIEAHRGNLLDTESLAAGARACDGVIHTAFIHDFANVSIAEAAEVDQRVVAAMVAALESTDKPLVIASGTAGVASERLATEEDVPVVITGRAVCEEMVRAAASRGVRGSIVRLPPTVHGAGDKGFVPMFIDIARRTGLAAFVGDGANRWAAVHRLDAARLFRLAAENAEPGARLHGVAEEGVPMREIAQTIGEGLGVPVRGIGPDEAGAHFGWMAGFVALDNPTSSVLTREALGWEPKEIGLLTDLRESGYFSF</sequence>
<organism evidence="2 3">
    <name type="scientific">Abditibacterium utsteinense</name>
    <dbReference type="NCBI Taxonomy" id="1960156"/>
    <lineage>
        <taxon>Bacteria</taxon>
        <taxon>Pseudomonadati</taxon>
        <taxon>Abditibacteriota</taxon>
        <taxon>Abditibacteriia</taxon>
        <taxon>Abditibacteriales</taxon>
        <taxon>Abditibacteriaceae</taxon>
        <taxon>Abditibacterium</taxon>
    </lineage>
</organism>
<reference evidence="2 3" key="1">
    <citation type="journal article" date="2018" name="Syst. Appl. Microbiol.">
        <title>Abditibacterium utsteinense sp. nov., the first cultivated member of candidate phylum FBP, isolated from ice-free Antarctic soil samples.</title>
        <authorList>
            <person name="Tahon G."/>
            <person name="Tytgat B."/>
            <person name="Lebbe L."/>
            <person name="Carlier A."/>
            <person name="Willems A."/>
        </authorList>
    </citation>
    <scope>NUCLEOTIDE SEQUENCE [LARGE SCALE GENOMIC DNA]</scope>
    <source>
        <strain evidence="2 3">LMG 29911</strain>
    </source>
</reference>
<dbReference type="PANTHER" id="PTHR48079:SF9">
    <property type="entry name" value="PUTATIVE-RELATED"/>
    <property type="match status" value="1"/>
</dbReference>
<dbReference type="OrthoDB" id="9787292at2"/>
<evidence type="ECO:0000259" key="1">
    <source>
        <dbReference type="Pfam" id="PF01370"/>
    </source>
</evidence>
<dbReference type="InterPro" id="IPR001509">
    <property type="entry name" value="Epimerase_deHydtase"/>
</dbReference>
<dbReference type="Gene3D" id="3.40.50.720">
    <property type="entry name" value="NAD(P)-binding Rossmann-like Domain"/>
    <property type="match status" value="1"/>
</dbReference>
<name>A0A2S8SPG4_9BACT</name>
<gene>
    <name evidence="2" type="ORF">B1R32_12530</name>
</gene>
<dbReference type="PANTHER" id="PTHR48079">
    <property type="entry name" value="PROTEIN YEEZ"/>
    <property type="match status" value="1"/>
</dbReference>
<dbReference type="InterPro" id="IPR051783">
    <property type="entry name" value="NAD(P)-dependent_oxidoreduct"/>
</dbReference>
<evidence type="ECO:0000313" key="2">
    <source>
        <dbReference type="EMBL" id="PQV62681.1"/>
    </source>
</evidence>
<dbReference type="CDD" id="cd05262">
    <property type="entry name" value="SDR_a7"/>
    <property type="match status" value="1"/>
</dbReference>
<dbReference type="SUPFAM" id="SSF51735">
    <property type="entry name" value="NAD(P)-binding Rossmann-fold domains"/>
    <property type="match status" value="1"/>
</dbReference>
<feature type="domain" description="NAD-dependent epimerase/dehydratase" evidence="1">
    <location>
        <begin position="3"/>
        <end position="213"/>
    </location>
</feature>
<comment type="caution">
    <text evidence="2">The sequence shown here is derived from an EMBL/GenBank/DDBJ whole genome shotgun (WGS) entry which is preliminary data.</text>
</comment>
<dbReference type="Proteomes" id="UP000237684">
    <property type="component" value="Unassembled WGS sequence"/>
</dbReference>